<proteinExistence type="predicted"/>
<accession>A0A816JRW1</accession>
<reference evidence="2" key="1">
    <citation type="submission" date="2021-01" db="EMBL/GenBank/DDBJ databases">
        <authorList>
            <consortium name="Genoscope - CEA"/>
            <person name="William W."/>
        </authorList>
    </citation>
    <scope>NUCLEOTIDE SEQUENCE</scope>
</reference>
<name>A0A816JRW1_BRANA</name>
<evidence type="ECO:0000313" key="2">
    <source>
        <dbReference type="EMBL" id="CAF1858052.1"/>
    </source>
</evidence>
<feature type="region of interest" description="Disordered" evidence="1">
    <location>
        <begin position="1"/>
        <end position="74"/>
    </location>
</feature>
<gene>
    <name evidence="2" type="ORF">DARMORV10_C04P44260.1</name>
</gene>
<feature type="compositionally biased region" description="Polar residues" evidence="1">
    <location>
        <begin position="33"/>
        <end position="53"/>
    </location>
</feature>
<evidence type="ECO:0000256" key="1">
    <source>
        <dbReference type="SAM" id="MobiDB-lite"/>
    </source>
</evidence>
<feature type="compositionally biased region" description="Basic residues" evidence="1">
    <location>
        <begin position="59"/>
        <end position="72"/>
    </location>
</feature>
<organism evidence="2">
    <name type="scientific">Brassica napus</name>
    <name type="common">Rape</name>
    <dbReference type="NCBI Taxonomy" id="3708"/>
    <lineage>
        <taxon>Eukaryota</taxon>
        <taxon>Viridiplantae</taxon>
        <taxon>Streptophyta</taxon>
        <taxon>Embryophyta</taxon>
        <taxon>Tracheophyta</taxon>
        <taxon>Spermatophyta</taxon>
        <taxon>Magnoliopsida</taxon>
        <taxon>eudicotyledons</taxon>
        <taxon>Gunneridae</taxon>
        <taxon>Pentapetalae</taxon>
        <taxon>rosids</taxon>
        <taxon>malvids</taxon>
        <taxon>Brassicales</taxon>
        <taxon>Brassicaceae</taxon>
        <taxon>Brassiceae</taxon>
        <taxon>Brassica</taxon>
    </lineage>
</organism>
<sequence>MQATKSAKAKLRLHDTSSPGQQGSDKTIRRYSLPSSSNNARVTSDFPETTRGSNLGGKTGKRPKKLNGFRSKHGVENMGHGYSSSWSSWCMLGYILSTFEALDIFRMCELDSLDTKESELPSQSL</sequence>
<dbReference type="Proteomes" id="UP001295469">
    <property type="component" value="Chromosome C04"/>
</dbReference>
<feature type="compositionally biased region" description="Polar residues" evidence="1">
    <location>
        <begin position="16"/>
        <end position="25"/>
    </location>
</feature>
<dbReference type="EMBL" id="HG994368">
    <property type="protein sequence ID" value="CAF1858052.1"/>
    <property type="molecule type" value="Genomic_DNA"/>
</dbReference>
<protein>
    <submittedName>
        <fullName evidence="2">(rape) hypothetical protein</fullName>
    </submittedName>
</protein>
<dbReference type="AlphaFoldDB" id="A0A816JRW1"/>